<evidence type="ECO:0000256" key="1">
    <source>
        <dbReference type="SAM" id="MobiDB-lite"/>
    </source>
</evidence>
<feature type="region of interest" description="Disordered" evidence="1">
    <location>
        <begin position="50"/>
        <end position="99"/>
    </location>
</feature>
<dbReference type="EMBL" id="JASNQZ010000006">
    <property type="protein sequence ID" value="KAL0956089.1"/>
    <property type="molecule type" value="Genomic_DNA"/>
</dbReference>
<feature type="compositionally biased region" description="Polar residues" evidence="1">
    <location>
        <begin position="70"/>
        <end position="87"/>
    </location>
</feature>
<sequence length="99" mass="10689">MSTVSLSYTEQGFHCGLSSLCHVLDTVLRLVYHNSRPLSSHLPTPLERYSSLETASTRGDYRSIHREATASGSATSIGQSVEGSDTGPSVYHATPDKFS</sequence>
<proteinExistence type="predicted"/>
<accession>A0ABR3JJY7</accession>
<gene>
    <name evidence="2" type="ORF">HGRIS_002257</name>
</gene>
<protein>
    <submittedName>
        <fullName evidence="2">Uncharacterized protein</fullName>
    </submittedName>
</protein>
<evidence type="ECO:0000313" key="2">
    <source>
        <dbReference type="EMBL" id="KAL0956089.1"/>
    </source>
</evidence>
<organism evidence="2 3">
    <name type="scientific">Hohenbuehelia grisea</name>
    <dbReference type="NCBI Taxonomy" id="104357"/>
    <lineage>
        <taxon>Eukaryota</taxon>
        <taxon>Fungi</taxon>
        <taxon>Dikarya</taxon>
        <taxon>Basidiomycota</taxon>
        <taxon>Agaricomycotina</taxon>
        <taxon>Agaricomycetes</taxon>
        <taxon>Agaricomycetidae</taxon>
        <taxon>Agaricales</taxon>
        <taxon>Pleurotineae</taxon>
        <taxon>Pleurotaceae</taxon>
        <taxon>Hohenbuehelia</taxon>
    </lineage>
</organism>
<comment type="caution">
    <text evidence="2">The sequence shown here is derived from an EMBL/GenBank/DDBJ whole genome shotgun (WGS) entry which is preliminary data.</text>
</comment>
<reference evidence="3" key="1">
    <citation type="submission" date="2024-06" db="EMBL/GenBank/DDBJ databases">
        <title>Multi-omics analyses provide insights into the biosynthesis of the anticancer antibiotic pleurotin in Hohenbuehelia grisea.</title>
        <authorList>
            <person name="Weaver J.A."/>
            <person name="Alberti F."/>
        </authorList>
    </citation>
    <scope>NUCLEOTIDE SEQUENCE [LARGE SCALE GENOMIC DNA]</scope>
    <source>
        <strain evidence="3">T-177</strain>
    </source>
</reference>
<dbReference type="Proteomes" id="UP001556367">
    <property type="component" value="Unassembled WGS sequence"/>
</dbReference>
<keyword evidence="3" id="KW-1185">Reference proteome</keyword>
<name>A0ABR3JJY7_9AGAR</name>
<evidence type="ECO:0000313" key="3">
    <source>
        <dbReference type="Proteomes" id="UP001556367"/>
    </source>
</evidence>
<feature type="compositionally biased region" description="Basic and acidic residues" evidence="1">
    <location>
        <begin position="59"/>
        <end position="68"/>
    </location>
</feature>